<dbReference type="PANTHER" id="PTHR21022:SF19">
    <property type="entry name" value="PREPHENATE DEHYDRATASE-RELATED"/>
    <property type="match status" value="1"/>
</dbReference>
<evidence type="ECO:0000256" key="5">
    <source>
        <dbReference type="ARBA" id="ARBA00029440"/>
    </source>
</evidence>
<dbReference type="PROSITE" id="PS51171">
    <property type="entry name" value="PREPHENATE_DEHYDR_3"/>
    <property type="match status" value="1"/>
</dbReference>
<dbReference type="InterPro" id="IPR001086">
    <property type="entry name" value="Preph_deHydtase"/>
</dbReference>
<gene>
    <name evidence="7" type="ORF">F443_05178</name>
</gene>
<feature type="domain" description="Prephenate dehydratase" evidence="6">
    <location>
        <begin position="8"/>
        <end position="95"/>
    </location>
</feature>
<dbReference type="EMBL" id="ANIZ01000910">
    <property type="protein sequence ID" value="ETI51463.1"/>
    <property type="molecule type" value="Genomic_DNA"/>
</dbReference>
<dbReference type="GO" id="GO:0009094">
    <property type="term" value="P:L-phenylalanine biosynthetic process"/>
    <property type="evidence" value="ECO:0007669"/>
    <property type="project" value="UniProtKB-KW"/>
</dbReference>
<dbReference type="Proteomes" id="UP000018721">
    <property type="component" value="Unassembled WGS sequence"/>
</dbReference>
<comment type="caution">
    <text evidence="7">The sequence shown here is derived from an EMBL/GenBank/DDBJ whole genome shotgun (WGS) entry which is preliminary data.</text>
</comment>
<evidence type="ECO:0000256" key="1">
    <source>
        <dbReference type="ARBA" id="ARBA00022605"/>
    </source>
</evidence>
<evidence type="ECO:0000313" key="8">
    <source>
        <dbReference type="Proteomes" id="UP000018721"/>
    </source>
</evidence>
<keyword evidence="8" id="KW-1185">Reference proteome</keyword>
<dbReference type="SUPFAM" id="SSF53850">
    <property type="entry name" value="Periplasmic binding protein-like II"/>
    <property type="match status" value="1"/>
</dbReference>
<proteinExistence type="predicted"/>
<dbReference type="OrthoDB" id="2414662at2759"/>
<keyword evidence="4" id="KW-0456">Lyase</keyword>
<dbReference type="GO" id="GO:0005737">
    <property type="term" value="C:cytoplasm"/>
    <property type="evidence" value="ECO:0007669"/>
    <property type="project" value="TreeGrafter"/>
</dbReference>
<keyword evidence="3" id="KW-0584">Phenylalanine biosynthesis</keyword>
<evidence type="ECO:0000313" key="7">
    <source>
        <dbReference type="EMBL" id="ETI51463.1"/>
    </source>
</evidence>
<dbReference type="GO" id="GO:0004664">
    <property type="term" value="F:prephenate dehydratase activity"/>
    <property type="evidence" value="ECO:0007669"/>
    <property type="project" value="InterPro"/>
</dbReference>
<evidence type="ECO:0000256" key="3">
    <source>
        <dbReference type="ARBA" id="ARBA00023222"/>
    </source>
</evidence>
<name>V9FL07_PHYNI</name>
<evidence type="ECO:0000256" key="4">
    <source>
        <dbReference type="ARBA" id="ARBA00023239"/>
    </source>
</evidence>
<keyword evidence="1" id="KW-0028">Amino-acid biosynthesis</keyword>
<dbReference type="PANTHER" id="PTHR21022">
    <property type="entry name" value="PREPHENATE DEHYDRATASE P PROTEIN"/>
    <property type="match status" value="1"/>
</dbReference>
<evidence type="ECO:0000259" key="6">
    <source>
        <dbReference type="PROSITE" id="PS51171"/>
    </source>
</evidence>
<comment type="pathway">
    <text evidence="5">Amino-acid biosynthesis.</text>
</comment>
<dbReference type="AlphaFoldDB" id="V9FL07"/>
<protein>
    <recommendedName>
        <fullName evidence="6">Prephenate dehydratase domain-containing protein</fullName>
    </recommendedName>
</protein>
<sequence length="95" mass="10065">MAVGMSTRVAYNENAGSYGAKAAANEMLSAVNGFKTIGYATIEDAIAVVKKEDAKIAVVPAETSTHGSYYEIYDLLLKYVLGVVGESVGPIRIFI</sequence>
<keyword evidence="2" id="KW-0057">Aromatic amino acid biosynthesis</keyword>
<evidence type="ECO:0000256" key="2">
    <source>
        <dbReference type="ARBA" id="ARBA00023141"/>
    </source>
</evidence>
<accession>V9FL07</accession>
<dbReference type="Pfam" id="PF00800">
    <property type="entry name" value="PDT"/>
    <property type="match status" value="1"/>
</dbReference>
<dbReference type="HOGENOM" id="CLU_2377391_0_0_1"/>
<organism evidence="7 8">
    <name type="scientific">Phytophthora nicotianae P1569</name>
    <dbReference type="NCBI Taxonomy" id="1317065"/>
    <lineage>
        <taxon>Eukaryota</taxon>
        <taxon>Sar</taxon>
        <taxon>Stramenopiles</taxon>
        <taxon>Oomycota</taxon>
        <taxon>Peronosporomycetes</taxon>
        <taxon>Peronosporales</taxon>
        <taxon>Peronosporaceae</taxon>
        <taxon>Phytophthora</taxon>
    </lineage>
</organism>
<dbReference type="Gene3D" id="3.40.190.10">
    <property type="entry name" value="Periplasmic binding protein-like II"/>
    <property type="match status" value="1"/>
</dbReference>
<reference evidence="7 8" key="1">
    <citation type="submission" date="2013-11" db="EMBL/GenBank/DDBJ databases">
        <title>The Genome Sequence of Phytophthora parasitica P1569.</title>
        <authorList>
            <consortium name="The Broad Institute Genomics Platform"/>
            <person name="Russ C."/>
            <person name="Tyler B."/>
            <person name="Panabieres F."/>
            <person name="Shan W."/>
            <person name="Tripathy S."/>
            <person name="Grunwald N."/>
            <person name="Machado M."/>
            <person name="Johnson C.S."/>
            <person name="Arredondo F."/>
            <person name="Hong C."/>
            <person name="Coffey M."/>
            <person name="Young S.K."/>
            <person name="Zeng Q."/>
            <person name="Gargeya S."/>
            <person name="Fitzgerald M."/>
            <person name="Abouelleil A."/>
            <person name="Alvarado L."/>
            <person name="Chapman S.B."/>
            <person name="Gainer-Dewar J."/>
            <person name="Goldberg J."/>
            <person name="Griggs A."/>
            <person name="Gujja S."/>
            <person name="Hansen M."/>
            <person name="Howarth C."/>
            <person name="Imamovic A."/>
            <person name="Ireland A."/>
            <person name="Larimer J."/>
            <person name="McCowan C."/>
            <person name="Murphy C."/>
            <person name="Pearson M."/>
            <person name="Poon T.W."/>
            <person name="Priest M."/>
            <person name="Roberts A."/>
            <person name="Saif S."/>
            <person name="Shea T."/>
            <person name="Sykes S."/>
            <person name="Wortman J."/>
            <person name="Nusbaum C."/>
            <person name="Birren B."/>
        </authorList>
    </citation>
    <scope>NUCLEOTIDE SEQUENCE [LARGE SCALE GENOMIC DNA]</scope>
    <source>
        <strain evidence="7 8">P1569</strain>
    </source>
</reference>